<proteinExistence type="inferred from homology"/>
<evidence type="ECO:0000259" key="18">
    <source>
        <dbReference type="Pfam" id="PF08801"/>
    </source>
</evidence>
<comment type="similarity">
    <text evidence="3">Belongs to the non-repetitive/WGA-negative nucleoporin family.</text>
</comment>
<dbReference type="InterPro" id="IPR013112">
    <property type="entry name" value="FAD-bd_8"/>
</dbReference>
<dbReference type="Pfam" id="PF08022">
    <property type="entry name" value="FAD_binding_8"/>
    <property type="match status" value="1"/>
</dbReference>
<dbReference type="GO" id="GO:0006606">
    <property type="term" value="P:protein import into nucleus"/>
    <property type="evidence" value="ECO:0007669"/>
    <property type="project" value="TreeGrafter"/>
</dbReference>
<evidence type="ECO:0000256" key="2">
    <source>
        <dbReference type="ARBA" id="ARBA00004141"/>
    </source>
</evidence>
<dbReference type="InterPro" id="IPR014908">
    <property type="entry name" value="Nucleoporin_Nup133/Nup155_N"/>
</dbReference>
<dbReference type="Gene3D" id="1.20.120.1880">
    <property type="entry name" value="Nucleoporin, helical C-terminal domain"/>
    <property type="match status" value="1"/>
</dbReference>
<dbReference type="PANTHER" id="PTHR10350:SF6">
    <property type="entry name" value="NUCLEAR PORE COMPLEX PROTEIN NUP155"/>
    <property type="match status" value="1"/>
</dbReference>
<keyword evidence="10 13" id="KW-0472">Membrane</keyword>
<dbReference type="InterPro" id="IPR039261">
    <property type="entry name" value="FNR_nucleotide-bd"/>
</dbReference>
<dbReference type="CDD" id="cd06186">
    <property type="entry name" value="NOX_Duox_like_FAD_NADP"/>
    <property type="match status" value="1"/>
</dbReference>
<dbReference type="Pfam" id="PF01794">
    <property type="entry name" value="Ferric_reduct"/>
    <property type="match status" value="1"/>
</dbReference>
<reference evidence="19 20" key="1">
    <citation type="submission" date="2018-05" db="EMBL/GenBank/DDBJ databases">
        <title>Draft genome sequence of Scytalidium lignicola DSM 105466, a ubiquitous saprotrophic fungus.</title>
        <authorList>
            <person name="Buettner E."/>
            <person name="Gebauer A.M."/>
            <person name="Hofrichter M."/>
            <person name="Liers C."/>
            <person name="Kellner H."/>
        </authorList>
    </citation>
    <scope>NUCLEOTIDE SEQUENCE [LARGE SCALE GENOMIC DNA]</scope>
    <source>
        <strain evidence="19 20">DSM 105466</strain>
    </source>
</reference>
<feature type="transmembrane region" description="Helical" evidence="13">
    <location>
        <begin position="122"/>
        <end position="141"/>
    </location>
</feature>
<evidence type="ECO:0000256" key="3">
    <source>
        <dbReference type="ARBA" id="ARBA00007373"/>
    </source>
</evidence>
<evidence type="ECO:0000256" key="13">
    <source>
        <dbReference type="SAM" id="Phobius"/>
    </source>
</evidence>
<dbReference type="Gene3D" id="1.25.40.440">
    <property type="entry name" value="Nucleoporin, helical domain, central subdomain"/>
    <property type="match status" value="1"/>
</dbReference>
<feature type="domain" description="FAD-binding 8" evidence="16">
    <location>
        <begin position="318"/>
        <end position="390"/>
    </location>
</feature>
<dbReference type="GO" id="GO:0006811">
    <property type="term" value="P:monoatomic ion transport"/>
    <property type="evidence" value="ECO:0007669"/>
    <property type="project" value="UniProtKB-KW"/>
</dbReference>
<comment type="subcellular location">
    <subcellularLocation>
        <location evidence="2">Membrane</location>
        <topology evidence="2">Multi-pass membrane protein</topology>
    </subcellularLocation>
    <subcellularLocation>
        <location evidence="1">Nucleus</location>
    </subcellularLocation>
</comment>
<dbReference type="Pfam" id="PF08801">
    <property type="entry name" value="Nucleoporin_N"/>
    <property type="match status" value="1"/>
</dbReference>
<feature type="domain" description="Ferric oxidoreductase" evidence="14">
    <location>
        <begin position="162"/>
        <end position="276"/>
    </location>
</feature>
<dbReference type="OMA" id="SELFACY"/>
<feature type="region of interest" description="Disordered" evidence="12">
    <location>
        <begin position="612"/>
        <end position="665"/>
    </location>
</feature>
<feature type="transmembrane region" description="Helical" evidence="13">
    <location>
        <begin position="63"/>
        <end position="84"/>
    </location>
</feature>
<evidence type="ECO:0000256" key="7">
    <source>
        <dbReference type="ARBA" id="ARBA00022989"/>
    </source>
</evidence>
<feature type="domain" description="Nucleoporin Nup133/Nup155-like C-terminal" evidence="15">
    <location>
        <begin position="1263"/>
        <end position="1910"/>
    </location>
</feature>
<evidence type="ECO:0000256" key="10">
    <source>
        <dbReference type="ARBA" id="ARBA00023136"/>
    </source>
</evidence>
<dbReference type="InterPro" id="IPR007187">
    <property type="entry name" value="Nucleoporin_Nup133/Nup155_C"/>
</dbReference>
<dbReference type="GO" id="GO:0016020">
    <property type="term" value="C:membrane"/>
    <property type="evidence" value="ECO:0007669"/>
    <property type="project" value="UniProtKB-SubCell"/>
</dbReference>
<sequence length="1938" mass="215778">MVSPLEQAFGSDTGRVNSPMTAVISTVASVVVRAAASASSSSKPKPKTSASDKNLRTLRSQQAVMGYATVICTIIGIFTVYHWVNFFLRKRQVSGKVGPVTKAIRYARSIALRKVPFGFESIGHLTVYVVFVALHIALMFWNIDVDDTIPLGSRVEDYGKRAGRISAANICLLTFLALKNTPLAFMTAYSYKYLNILHRLAGWTTMLMIVLHIILYLVAYSYRDNMEDFRRKNIIYGEIAAACAFVMCVFTAFRRKFYEIFYIAHVSFFIIMVVAVRLHRQKLTMWLVWFILFIGVIWSADRVLRSLKLAYYAPGNNVTLTPLPHGGVKVTLKRKAHICRSGTSHLYLWVPAIRPFETHPFTVASADPLELVIKGHDGFTKKLIKYANERPGAVLRASIVGPYNSLSHLGDFAHLILIAGGSGASFTFGAAIQALRLAESRGRNIQIDFVWALRHEEQLTWFARDLEILKASPSVNLILHATTCTSTSSSSVTVLEKGSPALSRSGSDLEKNIASAEVMPADLVLQPGRPDLSTLISENVRRGDEAVVGRILIAACGPVEILDVVRESGRKARVALRAAIGIAVEVQLEMSYPSLQTPQRPLPGAYLQTPAASRYQGGAPPPRQPVFRSQPFTGQQGGPSSQSSGVAQQPHLQASGSRQVAASPPLQPIQRAARTINEVLQKEASFPDLDSYVKQGISSDYDLPSPVTEPAWAPFQRTKMYDIPDKIFEQYNRAQVQTMMGLFAELNHAWVTIDNALYLWDYTHPNPELIGFEEQPNNITAVKLVVPRAGVFVKEITHLLVVATTAEILLLGLAASHSRSGSTTVSLYQTRMSLSIRATDVRVIEGSSATGRIFFTGALDNDVYELTYQQEEKWFASRCGKLNHTSPGYTSLVPVSLWGKKSQEHVIDMVVDDTRRLLYTLSSESTIRTFHMDSPTTLQQVIEKRRTECLRDISHMISASPLLTNTMRIVSISAISAKEASKLHLMATTSTGCRLFLSATRGFGYLTGQGAPQSMQVQHIKFPPRLEPRPSSQLYPGVETSTEISSQALAYTRMGLRFPPGLFFCFVAKEAHPGIDSLFLASPDTGRIAAQARDITVQTSKYYEQGVWLELGSRAEALGLVTDSFAAAQQPLGFGNELAVQFDLTPTEIAILTNTGIHIIRRRRLVDIFASALRTGGDEGLENEIKKFIRHYGRGETTATALAVACGQGSDIPPGEARTGRISDPETLEAARKAFVEFGGRPSMNENVVIEGSLQAIDTVRPSSRHDGLALYMSRLVRSLWKAAVITQGVAPTGGVSIRSTISALKLASVQEELMKLATFLDKNKSFIEGLAGPEGLQRVASRQEEIALQGEHQALHSLQKLNSSIIEGISFVQMLFDERVNEIWTALDDTVKQRLRDLTYELLFSTDSGKDLAKILVKAIVNRNIANGSNVDTVAEALRRRCGSFCSADDVIIFKAQEQLSRVAETGAHTTWDGIYLMKMAMGKFTQLQFYAGAIQLALLVAQESDRGNKAFAWINDGKPEGDPRSSIYEYRRRCYELIHQVIQEVDAANSNDPEFVDGRQTVATTKRIEAHTVVNESDDEVFQFDLYDWYLTQGWTDKLLAVDSPYVITYLQRLSNTSMEKADLLWRYYVHQEDFYAAASVQVQLAKSDFPIPLIKRIEYLSRAKANASTQSVGIGRQARQVLLHEVTELLEIANIQDELLSRLRNDERIALDRRADVIRSLDGQIQDVTHLYNEYADQASYFDICLLIYEAADHRNEADINSTWQNILESTHSKVANDPNATELPYEAIVTMVRDMAHRLNYSETTFSPAMLIPMIEKYAIEFQRDVGPRTWVIDLFIHVHFHYETILSILQNIFYGEVAPFSGRNKRIIAEHMLYTIKEWYRDCVRSNTRLFGGGEENAQGISEMLDVLVQNGLSPDEQEQAAELRIRIERSLR</sequence>
<dbReference type="Pfam" id="PF08030">
    <property type="entry name" value="NAD_binding_6"/>
    <property type="match status" value="1"/>
</dbReference>
<evidence type="ECO:0000313" key="19">
    <source>
        <dbReference type="EMBL" id="RFU26371.1"/>
    </source>
</evidence>
<dbReference type="Gene3D" id="1.20.58.1780">
    <property type="match status" value="1"/>
</dbReference>
<dbReference type="GO" id="GO:0016491">
    <property type="term" value="F:oxidoreductase activity"/>
    <property type="evidence" value="ECO:0007669"/>
    <property type="project" value="UniProtKB-KW"/>
</dbReference>
<comment type="caution">
    <text evidence="19">The sequence shown here is derived from an EMBL/GenBank/DDBJ whole genome shotgun (WGS) entry which is preliminary data.</text>
</comment>
<keyword evidence="20" id="KW-1185">Reference proteome</keyword>
<feature type="transmembrane region" description="Helical" evidence="13">
    <location>
        <begin position="20"/>
        <end position="42"/>
    </location>
</feature>
<evidence type="ECO:0000256" key="4">
    <source>
        <dbReference type="ARBA" id="ARBA00022448"/>
    </source>
</evidence>
<evidence type="ECO:0000256" key="6">
    <source>
        <dbReference type="ARBA" id="ARBA00022982"/>
    </source>
</evidence>
<keyword evidence="7 13" id="KW-1133">Transmembrane helix</keyword>
<gene>
    <name evidence="19" type="ORF">B7463_g9961</name>
</gene>
<evidence type="ECO:0000313" key="20">
    <source>
        <dbReference type="Proteomes" id="UP000258309"/>
    </source>
</evidence>
<evidence type="ECO:0008006" key="21">
    <source>
        <dbReference type="Google" id="ProtNLM"/>
    </source>
</evidence>
<evidence type="ECO:0000256" key="12">
    <source>
        <dbReference type="SAM" id="MobiDB-lite"/>
    </source>
</evidence>
<protein>
    <recommendedName>
        <fullName evidence="21">FAD-binding FR-type domain-containing protein</fullName>
    </recommendedName>
</protein>
<dbReference type="GO" id="GO:0044611">
    <property type="term" value="C:nuclear pore inner ring"/>
    <property type="evidence" value="ECO:0007669"/>
    <property type="project" value="TreeGrafter"/>
</dbReference>
<dbReference type="InterPro" id="IPR004870">
    <property type="entry name" value="Nucleoporin_Nup155"/>
</dbReference>
<accession>A0A3E2GZ35</accession>
<dbReference type="GO" id="GO:0017056">
    <property type="term" value="F:structural constituent of nuclear pore"/>
    <property type="evidence" value="ECO:0007669"/>
    <property type="project" value="InterPro"/>
</dbReference>
<keyword evidence="6" id="KW-0249">Electron transport</keyword>
<organism evidence="19 20">
    <name type="scientific">Scytalidium lignicola</name>
    <name type="common">Hyphomycete</name>
    <dbReference type="NCBI Taxonomy" id="5539"/>
    <lineage>
        <taxon>Eukaryota</taxon>
        <taxon>Fungi</taxon>
        <taxon>Dikarya</taxon>
        <taxon>Ascomycota</taxon>
        <taxon>Pezizomycotina</taxon>
        <taxon>Leotiomycetes</taxon>
        <taxon>Leotiomycetes incertae sedis</taxon>
        <taxon>Scytalidium</taxon>
    </lineage>
</organism>
<dbReference type="Proteomes" id="UP000258309">
    <property type="component" value="Unassembled WGS sequence"/>
</dbReference>
<dbReference type="SFLD" id="SFLDS00052">
    <property type="entry name" value="Ferric_Reductase_Domain"/>
    <property type="match status" value="1"/>
</dbReference>
<dbReference type="FunFam" id="1.20.58.1780:FF:000003">
    <property type="entry name" value="Non-repetitive nucleoporin, putative"/>
    <property type="match status" value="1"/>
</dbReference>
<evidence type="ECO:0000256" key="8">
    <source>
        <dbReference type="ARBA" id="ARBA00023002"/>
    </source>
</evidence>
<dbReference type="GO" id="GO:0006405">
    <property type="term" value="P:RNA export from nucleus"/>
    <property type="evidence" value="ECO:0007669"/>
    <property type="project" value="TreeGrafter"/>
</dbReference>
<evidence type="ECO:0000256" key="5">
    <source>
        <dbReference type="ARBA" id="ARBA00022692"/>
    </source>
</evidence>
<dbReference type="STRING" id="5539.A0A3E2GZ35"/>
<dbReference type="FunFam" id="1.25.40.440:FF:000001">
    <property type="entry name" value="Nuclear pore complex subunit"/>
    <property type="match status" value="1"/>
</dbReference>
<feature type="compositionally biased region" description="Low complexity" evidence="12">
    <location>
        <begin position="629"/>
        <end position="650"/>
    </location>
</feature>
<feature type="compositionally biased region" description="Polar residues" evidence="12">
    <location>
        <begin position="651"/>
        <end position="660"/>
    </location>
</feature>
<dbReference type="GO" id="GO:0036228">
    <property type="term" value="P:protein localization to nuclear inner membrane"/>
    <property type="evidence" value="ECO:0007669"/>
    <property type="project" value="TreeGrafter"/>
</dbReference>
<evidence type="ECO:0000256" key="1">
    <source>
        <dbReference type="ARBA" id="ARBA00004123"/>
    </source>
</evidence>
<dbReference type="EMBL" id="NCSJ02000266">
    <property type="protein sequence ID" value="RFU26371.1"/>
    <property type="molecule type" value="Genomic_DNA"/>
</dbReference>
<keyword evidence="4" id="KW-0813">Transport</keyword>
<evidence type="ECO:0000259" key="15">
    <source>
        <dbReference type="Pfam" id="PF03177"/>
    </source>
</evidence>
<dbReference type="InterPro" id="IPR042537">
    <property type="entry name" value="Nucleoporin_Nup155_C_2"/>
</dbReference>
<feature type="transmembrane region" description="Helical" evidence="13">
    <location>
        <begin position="162"/>
        <end position="180"/>
    </location>
</feature>
<feature type="transmembrane region" description="Helical" evidence="13">
    <location>
        <begin position="234"/>
        <end position="253"/>
    </location>
</feature>
<feature type="non-terminal residue" evidence="19">
    <location>
        <position position="1"/>
    </location>
</feature>
<dbReference type="InterPro" id="IPR013130">
    <property type="entry name" value="Fe3_Rdtase_TM_dom"/>
</dbReference>
<dbReference type="InterPro" id="IPR042538">
    <property type="entry name" value="Nucleoporin_Nup155_C_3"/>
</dbReference>
<dbReference type="GO" id="GO:0000972">
    <property type="term" value="P:transcription-dependent tethering of RNA polymerase II gene DNA at nuclear periphery"/>
    <property type="evidence" value="ECO:0007669"/>
    <property type="project" value="TreeGrafter"/>
</dbReference>
<feature type="transmembrane region" description="Helical" evidence="13">
    <location>
        <begin position="283"/>
        <end position="300"/>
    </location>
</feature>
<dbReference type="PANTHER" id="PTHR10350">
    <property type="entry name" value="NUCLEAR PORE COMPLEX PROTEIN NUP155"/>
    <property type="match status" value="1"/>
</dbReference>
<feature type="domain" description="Ferric reductase NAD binding" evidence="17">
    <location>
        <begin position="413"/>
        <end position="567"/>
    </location>
</feature>
<feature type="domain" description="Nucleoporin Nup133/Nup155-like N-terminal" evidence="18">
    <location>
        <begin position="717"/>
        <end position="1159"/>
    </location>
</feature>
<dbReference type="Gene3D" id="1.25.40.450">
    <property type="entry name" value="Nucleoporin, helical domain, N-terminal subdomain"/>
    <property type="match status" value="1"/>
</dbReference>
<evidence type="ECO:0000256" key="11">
    <source>
        <dbReference type="ARBA" id="ARBA00023242"/>
    </source>
</evidence>
<keyword evidence="5 13" id="KW-0812">Transmembrane</keyword>
<evidence type="ECO:0000259" key="14">
    <source>
        <dbReference type="Pfam" id="PF01794"/>
    </source>
</evidence>
<keyword evidence="11" id="KW-0539">Nucleus</keyword>
<dbReference type="InterPro" id="IPR042533">
    <property type="entry name" value="Nucleoporin_Nup155_C_1"/>
</dbReference>
<feature type="transmembrane region" description="Helical" evidence="13">
    <location>
        <begin position="200"/>
        <end position="222"/>
    </location>
</feature>
<feature type="non-terminal residue" evidence="19">
    <location>
        <position position="1938"/>
    </location>
</feature>
<name>A0A3E2GZ35_SCYLI</name>
<dbReference type="Gene3D" id="3.40.50.80">
    <property type="entry name" value="Nucleotide-binding domain of ferredoxin-NADP reductase (FNR) module"/>
    <property type="match status" value="1"/>
</dbReference>
<evidence type="ECO:0000259" key="16">
    <source>
        <dbReference type="Pfam" id="PF08022"/>
    </source>
</evidence>
<feature type="transmembrane region" description="Helical" evidence="13">
    <location>
        <begin position="259"/>
        <end position="276"/>
    </location>
</feature>
<dbReference type="InterPro" id="IPR013121">
    <property type="entry name" value="Fe_red_NAD-bd_6"/>
</dbReference>
<dbReference type="SFLD" id="SFLDG01168">
    <property type="entry name" value="Ferric_reductase_subgroup_(FRE"/>
    <property type="match status" value="1"/>
</dbReference>
<dbReference type="Pfam" id="PF03177">
    <property type="entry name" value="Nucleoporin_C"/>
    <property type="match status" value="1"/>
</dbReference>
<keyword evidence="9" id="KW-0406">Ion transport</keyword>
<dbReference type="SUPFAM" id="SSF52343">
    <property type="entry name" value="Ferredoxin reductase-like, C-terminal NADP-linked domain"/>
    <property type="match status" value="1"/>
</dbReference>
<dbReference type="OrthoDB" id="338970at2759"/>
<keyword evidence="8" id="KW-0560">Oxidoreductase</keyword>
<evidence type="ECO:0000256" key="9">
    <source>
        <dbReference type="ARBA" id="ARBA00023065"/>
    </source>
</evidence>
<evidence type="ECO:0000259" key="17">
    <source>
        <dbReference type="Pfam" id="PF08030"/>
    </source>
</evidence>